<name>A0A4U8V186_STECR</name>
<evidence type="ECO:0000256" key="1">
    <source>
        <dbReference type="SAM" id="Phobius"/>
    </source>
</evidence>
<gene>
    <name evidence="2" type="ORF">L596_006067</name>
</gene>
<comment type="caution">
    <text evidence="2">The sequence shown here is derived from an EMBL/GenBank/DDBJ whole genome shotgun (WGS) entry which is preliminary data.</text>
</comment>
<reference evidence="2 3" key="2">
    <citation type="journal article" date="2019" name="G3 (Bethesda)">
        <title>Hybrid Assembly of the Genome of the Entomopathogenic Nematode Steinernema carpocapsae Identifies the X-Chromosome.</title>
        <authorList>
            <person name="Serra L."/>
            <person name="Macchietto M."/>
            <person name="Macias-Munoz A."/>
            <person name="McGill C.J."/>
            <person name="Rodriguez I.M."/>
            <person name="Rodriguez B."/>
            <person name="Murad R."/>
            <person name="Mortazavi A."/>
        </authorList>
    </citation>
    <scope>NUCLEOTIDE SEQUENCE [LARGE SCALE GENOMIC DNA]</scope>
    <source>
        <strain evidence="2 3">ALL</strain>
    </source>
</reference>
<protein>
    <submittedName>
        <fullName evidence="2">Uncharacterized protein</fullName>
    </submittedName>
</protein>
<dbReference type="AlphaFoldDB" id="A0A4U8V186"/>
<evidence type="ECO:0000313" key="2">
    <source>
        <dbReference type="EMBL" id="TMS39562.1"/>
    </source>
</evidence>
<accession>A0A4U8V186</accession>
<feature type="transmembrane region" description="Helical" evidence="1">
    <location>
        <begin position="66"/>
        <end position="86"/>
    </location>
</feature>
<organism evidence="2 3">
    <name type="scientific">Steinernema carpocapsae</name>
    <name type="common">Entomopathogenic nematode</name>
    <dbReference type="NCBI Taxonomy" id="34508"/>
    <lineage>
        <taxon>Eukaryota</taxon>
        <taxon>Metazoa</taxon>
        <taxon>Ecdysozoa</taxon>
        <taxon>Nematoda</taxon>
        <taxon>Chromadorea</taxon>
        <taxon>Rhabditida</taxon>
        <taxon>Tylenchina</taxon>
        <taxon>Panagrolaimomorpha</taxon>
        <taxon>Strongyloidoidea</taxon>
        <taxon>Steinernematidae</taxon>
        <taxon>Steinernema</taxon>
    </lineage>
</organism>
<keyword evidence="3" id="KW-1185">Reference proteome</keyword>
<feature type="transmembrane region" description="Helical" evidence="1">
    <location>
        <begin position="30"/>
        <end position="51"/>
    </location>
</feature>
<sequence>MFALCLAYIWTQTIFTFFIRAPFISLKLVFLFRLVISIAATACFATGRTIYVKEDQSDADVETRTLLRWSIYALFCVYMASEAYELRFTEMRALKLVIPGGVLYDEEVLRPRLRAATFASVTEYADEEGEDLLTSTLVL</sequence>
<reference evidence="2 3" key="1">
    <citation type="journal article" date="2015" name="Genome Biol.">
        <title>Comparative genomics of Steinernema reveals deeply conserved gene regulatory networks.</title>
        <authorList>
            <person name="Dillman A.R."/>
            <person name="Macchietto M."/>
            <person name="Porter C.F."/>
            <person name="Rogers A."/>
            <person name="Williams B."/>
            <person name="Antoshechkin I."/>
            <person name="Lee M.M."/>
            <person name="Goodwin Z."/>
            <person name="Lu X."/>
            <person name="Lewis E.E."/>
            <person name="Goodrich-Blair H."/>
            <person name="Stock S.P."/>
            <person name="Adams B.J."/>
            <person name="Sternberg P.W."/>
            <person name="Mortazavi A."/>
        </authorList>
    </citation>
    <scope>NUCLEOTIDE SEQUENCE [LARGE SCALE GENOMIC DNA]</scope>
    <source>
        <strain evidence="2 3">ALL</strain>
    </source>
</reference>
<dbReference type="OrthoDB" id="10442709at2759"/>
<evidence type="ECO:0000313" key="3">
    <source>
        <dbReference type="Proteomes" id="UP000298663"/>
    </source>
</evidence>
<feature type="transmembrane region" description="Helical" evidence="1">
    <location>
        <begin position="6"/>
        <end position="23"/>
    </location>
</feature>
<keyword evidence="1" id="KW-0812">Transmembrane</keyword>
<proteinExistence type="predicted"/>
<keyword evidence="1" id="KW-0472">Membrane</keyword>
<keyword evidence="1" id="KW-1133">Transmembrane helix</keyword>
<dbReference type="EMBL" id="AZBU02000001">
    <property type="protein sequence ID" value="TMS39562.1"/>
    <property type="molecule type" value="Genomic_DNA"/>
</dbReference>
<dbReference type="Proteomes" id="UP000298663">
    <property type="component" value="Unassembled WGS sequence"/>
</dbReference>